<dbReference type="AlphaFoldDB" id="A0A9P7U7T6"/>
<organism evidence="1 2">
    <name type="scientific">Colletotrichum scovillei</name>
    <dbReference type="NCBI Taxonomy" id="1209932"/>
    <lineage>
        <taxon>Eukaryota</taxon>
        <taxon>Fungi</taxon>
        <taxon>Dikarya</taxon>
        <taxon>Ascomycota</taxon>
        <taxon>Pezizomycotina</taxon>
        <taxon>Sordariomycetes</taxon>
        <taxon>Hypocreomycetidae</taxon>
        <taxon>Glomerellales</taxon>
        <taxon>Glomerellaceae</taxon>
        <taxon>Colletotrichum</taxon>
        <taxon>Colletotrichum acutatum species complex</taxon>
    </lineage>
</organism>
<proteinExistence type="predicted"/>
<reference evidence="1" key="1">
    <citation type="submission" date="2021-05" db="EMBL/GenBank/DDBJ databases">
        <title>Comparative genomics of three Colletotrichum scovillei strains and genetic complementation revealed genes involved fungal growth and virulence on chili pepper.</title>
        <authorList>
            <person name="Hsieh D.-K."/>
            <person name="Chuang S.-C."/>
            <person name="Chen C.-Y."/>
            <person name="Chao Y.-T."/>
            <person name="Lu M.-Y.J."/>
            <person name="Lee M.-H."/>
            <person name="Shih M.-C."/>
        </authorList>
    </citation>
    <scope>NUCLEOTIDE SEQUENCE</scope>
    <source>
        <strain evidence="1">Coll-153</strain>
    </source>
</reference>
<protein>
    <submittedName>
        <fullName evidence="1">Uncharacterized protein</fullName>
    </submittedName>
</protein>
<dbReference type="Proteomes" id="UP000699042">
    <property type="component" value="Unassembled WGS sequence"/>
</dbReference>
<comment type="caution">
    <text evidence="1">The sequence shown here is derived from an EMBL/GenBank/DDBJ whole genome shotgun (WGS) entry which is preliminary data.</text>
</comment>
<accession>A0A9P7U7T6</accession>
<dbReference type="EMBL" id="JAESDN010000009">
    <property type="protein sequence ID" value="KAG7045326.1"/>
    <property type="molecule type" value="Genomic_DNA"/>
</dbReference>
<sequence length="232" mass="25771">MRVILRYNATAAADGDVAAAAITSHPVTCQVPSLLHWTTCGQQRCHVRFVPRMQHRRTGLFCLLFWVQARAGPCDVRAELCAHPVMTASVRWGDRSSLLRGGKGWDGGGVNIGVGCSPRLMRVGCARSEWLVPRFAEVGFRGKTGWFQSRETFLRFALTESRTPNRDAGDDAYGVLFCFLSRDDAYKGLPRHGWLRLLDWMWENLNARESSGGWIGGIDPEAKGIHQGLVAI</sequence>
<gene>
    <name evidence="1" type="ORF">JMJ77_009409</name>
</gene>
<evidence type="ECO:0000313" key="2">
    <source>
        <dbReference type="Proteomes" id="UP000699042"/>
    </source>
</evidence>
<keyword evidence="2" id="KW-1185">Reference proteome</keyword>
<evidence type="ECO:0000313" key="1">
    <source>
        <dbReference type="EMBL" id="KAG7045326.1"/>
    </source>
</evidence>
<name>A0A9P7U7T6_9PEZI</name>